<evidence type="ECO:0000256" key="1">
    <source>
        <dbReference type="SAM" id="MobiDB-lite"/>
    </source>
</evidence>
<feature type="region of interest" description="Disordered" evidence="1">
    <location>
        <begin position="1"/>
        <end position="44"/>
    </location>
</feature>
<protein>
    <submittedName>
        <fullName evidence="2">Uncharacterized protein</fullName>
    </submittedName>
</protein>
<name>A0A6C0EKP9_9ZZZZ</name>
<sequence length="182" mass="19814">MSKQRGGRAVMSSEYYNRNSGRYSNTANNRSTESPKQNNVGHDLNIHPNNSGIKTGGAMLPSEYFAKNSNRYGLGNNVNNSAYGKVYATSHGKLIKPNLMGPDLGAFPNNTLLRTGGGKCNCNCNCKKCENGNCKCPKGHCNCSELKGGAYHKIINPTTGRKVNVSSNLGKKILNNYLRMLY</sequence>
<feature type="compositionally biased region" description="Polar residues" evidence="1">
    <location>
        <begin position="14"/>
        <end position="40"/>
    </location>
</feature>
<reference evidence="2" key="1">
    <citation type="journal article" date="2020" name="Nature">
        <title>Giant virus diversity and host interactions through global metagenomics.</title>
        <authorList>
            <person name="Schulz F."/>
            <person name="Roux S."/>
            <person name="Paez-Espino D."/>
            <person name="Jungbluth S."/>
            <person name="Walsh D.A."/>
            <person name="Denef V.J."/>
            <person name="McMahon K.D."/>
            <person name="Konstantinidis K.T."/>
            <person name="Eloe-Fadrosh E.A."/>
            <person name="Kyrpides N.C."/>
            <person name="Woyke T."/>
        </authorList>
    </citation>
    <scope>NUCLEOTIDE SEQUENCE</scope>
    <source>
        <strain evidence="2">GVMAG-M-3300001351-8</strain>
    </source>
</reference>
<organism evidence="2">
    <name type="scientific">viral metagenome</name>
    <dbReference type="NCBI Taxonomy" id="1070528"/>
    <lineage>
        <taxon>unclassified sequences</taxon>
        <taxon>metagenomes</taxon>
        <taxon>organismal metagenomes</taxon>
    </lineage>
</organism>
<accession>A0A6C0EKP9</accession>
<dbReference type="EMBL" id="MN738867">
    <property type="protein sequence ID" value="QHT29003.1"/>
    <property type="molecule type" value="Genomic_DNA"/>
</dbReference>
<dbReference type="AlphaFoldDB" id="A0A6C0EKP9"/>
<evidence type="ECO:0000313" key="2">
    <source>
        <dbReference type="EMBL" id="QHT29003.1"/>
    </source>
</evidence>
<proteinExistence type="predicted"/>